<sequence length="77" mass="8449">MKVVRNLFGPNSIDNGSLHCQISERGFDLKFTGAKNLVGRNYSLSVSNFPSAIYTAKSSWKPRNGAVDIKLRVCVSS</sequence>
<dbReference type="WBParaSite" id="MCU_003183-RA">
    <property type="protein sequence ID" value="MCU_003183-RA"/>
    <property type="gene ID" value="MCU_003183"/>
</dbReference>
<dbReference type="InterPro" id="IPR008978">
    <property type="entry name" value="HSP20-like_chaperone"/>
</dbReference>
<dbReference type="AlphaFoldDB" id="A0A5K3EWF9"/>
<organism evidence="1">
    <name type="scientific">Mesocestoides corti</name>
    <name type="common">Flatworm</name>
    <dbReference type="NCBI Taxonomy" id="53468"/>
    <lineage>
        <taxon>Eukaryota</taxon>
        <taxon>Metazoa</taxon>
        <taxon>Spiralia</taxon>
        <taxon>Lophotrochozoa</taxon>
        <taxon>Platyhelminthes</taxon>
        <taxon>Cestoda</taxon>
        <taxon>Eucestoda</taxon>
        <taxon>Cyclophyllidea</taxon>
        <taxon>Mesocestoididae</taxon>
        <taxon>Mesocestoides</taxon>
    </lineage>
</organism>
<evidence type="ECO:0000313" key="1">
    <source>
        <dbReference type="WBParaSite" id="MCU_003183-RA"/>
    </source>
</evidence>
<dbReference type="Gene3D" id="2.60.40.790">
    <property type="match status" value="1"/>
</dbReference>
<reference evidence="1" key="1">
    <citation type="submission" date="2019-11" db="UniProtKB">
        <authorList>
            <consortium name="WormBaseParasite"/>
        </authorList>
    </citation>
    <scope>IDENTIFICATION</scope>
</reference>
<protein>
    <submittedName>
        <fullName evidence="1">Uncharacterized protein</fullName>
    </submittedName>
</protein>
<proteinExistence type="predicted"/>
<name>A0A5K3EWF9_MESCO</name>
<accession>A0A5K3EWF9</accession>